<gene>
    <name evidence="2" type="ORF">H9639_16575</name>
</gene>
<feature type="region of interest" description="Disordered" evidence="1">
    <location>
        <begin position="1"/>
        <end position="25"/>
    </location>
</feature>
<comment type="caution">
    <text evidence="2">The sequence shown here is derived from an EMBL/GenBank/DDBJ whole genome shotgun (WGS) entry which is preliminary data.</text>
</comment>
<dbReference type="Proteomes" id="UP000609874">
    <property type="component" value="Unassembled WGS sequence"/>
</dbReference>
<accession>A0ABR8UWI0</accession>
<sequence length="91" mass="9617">MTKNPKKPQLPAGGQPLAAEEDLPVADAPAPDLLVNVSPAAARRLSEDGLRRLAAAQPAEANLPGWQSLGKGAKPSHANGRQGPRERKVRW</sequence>
<evidence type="ECO:0000313" key="2">
    <source>
        <dbReference type="EMBL" id="MBD7996909.1"/>
    </source>
</evidence>
<feature type="region of interest" description="Disordered" evidence="1">
    <location>
        <begin position="61"/>
        <end position="91"/>
    </location>
</feature>
<evidence type="ECO:0000256" key="1">
    <source>
        <dbReference type="SAM" id="MobiDB-lite"/>
    </source>
</evidence>
<reference evidence="2 3" key="1">
    <citation type="submission" date="2020-08" db="EMBL/GenBank/DDBJ databases">
        <title>A Genomic Blueprint of the Chicken Gut Microbiome.</title>
        <authorList>
            <person name="Gilroy R."/>
            <person name="Ravi A."/>
            <person name="Getino M."/>
            <person name="Pursley I."/>
            <person name="Horton D.L."/>
            <person name="Alikhan N.-F."/>
            <person name="Baker D."/>
            <person name="Gharbi K."/>
            <person name="Hall N."/>
            <person name="Watson M."/>
            <person name="Adriaenssens E.M."/>
            <person name="Foster-Nyarko E."/>
            <person name="Jarju S."/>
            <person name="Secka A."/>
            <person name="Antonio M."/>
            <person name="Oren A."/>
            <person name="Chaudhuri R."/>
            <person name="La Ragione R.M."/>
            <person name="Hildebrand F."/>
            <person name="Pallen M.J."/>
        </authorList>
    </citation>
    <scope>NUCLEOTIDE SEQUENCE [LARGE SCALE GENOMIC DNA]</scope>
    <source>
        <strain evidence="2 3">Sa2CUA1</strain>
    </source>
</reference>
<dbReference type="EMBL" id="JACSQD010000010">
    <property type="protein sequence ID" value="MBD7996909.1"/>
    <property type="molecule type" value="Genomic_DNA"/>
</dbReference>
<evidence type="ECO:0000313" key="3">
    <source>
        <dbReference type="Proteomes" id="UP000609874"/>
    </source>
</evidence>
<name>A0ABR8UWI0_9MICC</name>
<dbReference type="RefSeq" id="WP_191809190.1">
    <property type="nucleotide sequence ID" value="NZ_JACSQD010000010.1"/>
</dbReference>
<proteinExistence type="predicted"/>
<keyword evidence="3" id="KW-1185">Reference proteome</keyword>
<protein>
    <submittedName>
        <fullName evidence="2">Uncharacterized protein</fullName>
    </submittedName>
</protein>
<organism evidence="2 3">
    <name type="scientific">Arthrobacter gallicola</name>
    <dbReference type="NCBI Taxonomy" id="2762225"/>
    <lineage>
        <taxon>Bacteria</taxon>
        <taxon>Bacillati</taxon>
        <taxon>Actinomycetota</taxon>
        <taxon>Actinomycetes</taxon>
        <taxon>Micrococcales</taxon>
        <taxon>Micrococcaceae</taxon>
        <taxon>Arthrobacter</taxon>
    </lineage>
</organism>